<comment type="caution">
    <text evidence="1">The sequence shown here is derived from an EMBL/GenBank/DDBJ whole genome shotgun (WGS) entry which is preliminary data.</text>
</comment>
<organism evidence="1 2">
    <name type="scientific">Bacillus cereus</name>
    <dbReference type="NCBI Taxonomy" id="1396"/>
    <lineage>
        <taxon>Bacteria</taxon>
        <taxon>Bacillati</taxon>
        <taxon>Bacillota</taxon>
        <taxon>Bacilli</taxon>
        <taxon>Bacillales</taxon>
        <taxon>Bacillaceae</taxon>
        <taxon>Bacillus</taxon>
        <taxon>Bacillus cereus group</taxon>
    </lineage>
</organism>
<sequence>MPLYYPNQIGIYSTGVLTKEAATASAVVNIVNLNAYEHHINIEIWDWSSYSNPVKLPVLIGENSEASFPYPLFGNHSASFYTELDETVNFYEIRISYPKHANIIANCFGRSALPYTIQEGNTVYHKQLVKIHEDFSSILPIYTNPQ</sequence>
<dbReference type="EMBL" id="NVLK01000004">
    <property type="protein sequence ID" value="PEC23584.1"/>
    <property type="molecule type" value="Genomic_DNA"/>
</dbReference>
<name>A0A2A7I3B3_BACCE</name>
<protein>
    <recommendedName>
        <fullName evidence="3">Group-specific protein</fullName>
    </recommendedName>
</protein>
<accession>A0A2A7I3B3</accession>
<evidence type="ECO:0000313" key="2">
    <source>
        <dbReference type="Proteomes" id="UP000220006"/>
    </source>
</evidence>
<proteinExistence type="predicted"/>
<gene>
    <name evidence="1" type="ORF">COM96_02500</name>
</gene>
<dbReference type="Proteomes" id="UP000220006">
    <property type="component" value="Unassembled WGS sequence"/>
</dbReference>
<evidence type="ECO:0008006" key="3">
    <source>
        <dbReference type="Google" id="ProtNLM"/>
    </source>
</evidence>
<dbReference type="AlphaFoldDB" id="A0A2A7I3B3"/>
<dbReference type="RefSeq" id="WP_097902496.1">
    <property type="nucleotide sequence ID" value="NZ_JAUCFW010000007.1"/>
</dbReference>
<evidence type="ECO:0000313" key="1">
    <source>
        <dbReference type="EMBL" id="PEC23584.1"/>
    </source>
</evidence>
<reference evidence="1 2" key="1">
    <citation type="submission" date="2017-09" db="EMBL/GenBank/DDBJ databases">
        <title>Large-scale bioinformatics analysis of Bacillus genomes uncovers conserved roles of natural products in bacterial physiology.</title>
        <authorList>
            <consortium name="Agbiome Team Llc"/>
            <person name="Bleich R.M."/>
            <person name="Grubbs K.J."/>
            <person name="Santa Maria K.C."/>
            <person name="Allen S.E."/>
            <person name="Farag S."/>
            <person name="Shank E.A."/>
            <person name="Bowers A."/>
        </authorList>
    </citation>
    <scope>NUCLEOTIDE SEQUENCE [LARGE SCALE GENOMIC DNA]</scope>
    <source>
        <strain evidence="1 2">AFS096845</strain>
    </source>
</reference>